<dbReference type="GO" id="GO:0003735">
    <property type="term" value="F:structural constituent of ribosome"/>
    <property type="evidence" value="ECO:0007669"/>
    <property type="project" value="InterPro"/>
</dbReference>
<dbReference type="PANTHER" id="PTHR21569:SF1">
    <property type="entry name" value="SMALL RIBOSOMAL SUBUNIT PROTEIN US9M"/>
    <property type="match status" value="1"/>
</dbReference>
<dbReference type="GO" id="GO:0006412">
    <property type="term" value="P:translation"/>
    <property type="evidence" value="ECO:0007669"/>
    <property type="project" value="InterPro"/>
</dbReference>
<feature type="non-terminal residue" evidence="4">
    <location>
        <position position="1"/>
    </location>
</feature>
<dbReference type="SUPFAM" id="SSF54211">
    <property type="entry name" value="Ribosomal protein S5 domain 2-like"/>
    <property type="match status" value="1"/>
</dbReference>
<evidence type="ECO:0000256" key="3">
    <source>
        <dbReference type="ARBA" id="ARBA00023274"/>
    </source>
</evidence>
<sequence>KRMLHVLWNPRMRWQDIKAMGDMIHGSEGRKLKMMEYREAISKLNELRSLKRYVIMVKNLDLNQNPLNELDSELDQALLRYSRPEDQASSSKDRDVGRDHLGRFYGIGKKKESTARVWMIEVKLDNSETFRKTGDDQTQETDLIQDSSERLGETDQEIKQTDADKNHLHFGKVLVNGRPISDYFNTSRLRAAALRPLEITNSIGHYNIHILTHGGGKMGQAAAVSHGLAVAMMKALTEASKTDSSIQERYFKKVLVRSSLTVRDPRVVERKKTGKPGARSSYRWVKR</sequence>
<protein>
    <submittedName>
        <fullName evidence="4">Ribosomal protein S9/S16-domain-containing protein</fullName>
    </submittedName>
</protein>
<reference evidence="4" key="1">
    <citation type="submission" date="2022-06" db="EMBL/GenBank/DDBJ databases">
        <authorList>
            <consortium name="SYNGENTA / RWTH Aachen University"/>
        </authorList>
    </citation>
    <scope>NUCLEOTIDE SEQUENCE</scope>
</reference>
<keyword evidence="2 4" id="KW-0689">Ribosomal protein</keyword>
<dbReference type="AlphaFoldDB" id="A0AAV0AIM5"/>
<dbReference type="InterPro" id="IPR014721">
    <property type="entry name" value="Ribsml_uS5_D2-typ_fold_subgr"/>
</dbReference>
<dbReference type="GO" id="GO:0003723">
    <property type="term" value="F:RNA binding"/>
    <property type="evidence" value="ECO:0007669"/>
    <property type="project" value="TreeGrafter"/>
</dbReference>
<proteinExistence type="inferred from homology"/>
<keyword evidence="3" id="KW-0687">Ribonucleoprotein</keyword>
<accession>A0AAV0AIM5</accession>
<comment type="similarity">
    <text evidence="1">Belongs to the universal ribosomal protein uS9 family.</text>
</comment>
<comment type="caution">
    <text evidence="4">The sequence shown here is derived from an EMBL/GenBank/DDBJ whole genome shotgun (WGS) entry which is preliminary data.</text>
</comment>
<dbReference type="Gene3D" id="3.30.230.10">
    <property type="match status" value="1"/>
</dbReference>
<organism evidence="4 5">
    <name type="scientific">Phakopsora pachyrhizi</name>
    <name type="common">Asian soybean rust disease fungus</name>
    <dbReference type="NCBI Taxonomy" id="170000"/>
    <lineage>
        <taxon>Eukaryota</taxon>
        <taxon>Fungi</taxon>
        <taxon>Dikarya</taxon>
        <taxon>Basidiomycota</taxon>
        <taxon>Pucciniomycotina</taxon>
        <taxon>Pucciniomycetes</taxon>
        <taxon>Pucciniales</taxon>
        <taxon>Phakopsoraceae</taxon>
        <taxon>Phakopsora</taxon>
    </lineage>
</organism>
<evidence type="ECO:0000256" key="2">
    <source>
        <dbReference type="ARBA" id="ARBA00022980"/>
    </source>
</evidence>
<dbReference type="InterPro" id="IPR020568">
    <property type="entry name" value="Ribosomal_Su5_D2-typ_SF"/>
</dbReference>
<dbReference type="InterPro" id="IPR000754">
    <property type="entry name" value="Ribosomal_uS9"/>
</dbReference>
<dbReference type="Pfam" id="PF00380">
    <property type="entry name" value="Ribosomal_S9"/>
    <property type="match status" value="1"/>
</dbReference>
<dbReference type="EMBL" id="CALTRL010000217">
    <property type="protein sequence ID" value="CAH7667207.1"/>
    <property type="molecule type" value="Genomic_DNA"/>
</dbReference>
<dbReference type="PANTHER" id="PTHR21569">
    <property type="entry name" value="RIBOSOMAL PROTEIN S9"/>
    <property type="match status" value="1"/>
</dbReference>
<keyword evidence="5" id="KW-1185">Reference proteome</keyword>
<evidence type="ECO:0000313" key="4">
    <source>
        <dbReference type="EMBL" id="CAH7667207.1"/>
    </source>
</evidence>
<evidence type="ECO:0000256" key="1">
    <source>
        <dbReference type="ARBA" id="ARBA00005251"/>
    </source>
</evidence>
<name>A0AAV0AIM5_PHAPC</name>
<gene>
    <name evidence="4" type="ORF">PPACK8108_LOCUS1603</name>
</gene>
<dbReference type="GO" id="GO:0005763">
    <property type="term" value="C:mitochondrial small ribosomal subunit"/>
    <property type="evidence" value="ECO:0007669"/>
    <property type="project" value="TreeGrafter"/>
</dbReference>
<evidence type="ECO:0000313" key="5">
    <source>
        <dbReference type="Proteomes" id="UP001153365"/>
    </source>
</evidence>
<dbReference type="Proteomes" id="UP001153365">
    <property type="component" value="Unassembled WGS sequence"/>
</dbReference>